<feature type="domain" description="SCP" evidence="2">
    <location>
        <begin position="44"/>
        <end position="184"/>
    </location>
</feature>
<dbReference type="SUPFAM" id="SSF55797">
    <property type="entry name" value="PR-1-like"/>
    <property type="match status" value="1"/>
</dbReference>
<dbReference type="Gene3D" id="3.40.33.10">
    <property type="entry name" value="CAP"/>
    <property type="match status" value="1"/>
</dbReference>
<protein>
    <recommendedName>
        <fullName evidence="2">SCP domain-containing protein</fullName>
    </recommendedName>
</protein>
<dbReference type="EMBL" id="BNAQ01000002">
    <property type="protein sequence ID" value="GHH14636.1"/>
    <property type="molecule type" value="Genomic_DNA"/>
</dbReference>
<dbReference type="PRINTS" id="PR00837">
    <property type="entry name" value="V5TPXLIKE"/>
</dbReference>
<evidence type="ECO:0000313" key="4">
    <source>
        <dbReference type="Proteomes" id="UP000652430"/>
    </source>
</evidence>
<organism evidence="3 4">
    <name type="scientific">Sphingomonas glacialis</name>
    <dbReference type="NCBI Taxonomy" id="658225"/>
    <lineage>
        <taxon>Bacteria</taxon>
        <taxon>Pseudomonadati</taxon>
        <taxon>Pseudomonadota</taxon>
        <taxon>Alphaproteobacteria</taxon>
        <taxon>Sphingomonadales</taxon>
        <taxon>Sphingomonadaceae</taxon>
        <taxon>Sphingomonas</taxon>
    </lineage>
</organism>
<dbReference type="InterPro" id="IPR018244">
    <property type="entry name" value="Allrgn_V5/Tpx1_CS"/>
</dbReference>
<name>A0ABQ3LGD8_9SPHN</name>
<dbReference type="Proteomes" id="UP000652430">
    <property type="component" value="Unassembled WGS sequence"/>
</dbReference>
<dbReference type="InterPro" id="IPR001283">
    <property type="entry name" value="CRISP-related"/>
</dbReference>
<keyword evidence="4" id="KW-1185">Reference proteome</keyword>
<dbReference type="PRINTS" id="PR00838">
    <property type="entry name" value="V5ALLERGEN"/>
</dbReference>
<dbReference type="PANTHER" id="PTHR10334">
    <property type="entry name" value="CYSTEINE-RICH SECRETORY PROTEIN-RELATED"/>
    <property type="match status" value="1"/>
</dbReference>
<feature type="region of interest" description="Disordered" evidence="1">
    <location>
        <begin position="19"/>
        <end position="38"/>
    </location>
</feature>
<dbReference type="SMART" id="SM00198">
    <property type="entry name" value="SCP"/>
    <property type="match status" value="1"/>
</dbReference>
<feature type="compositionally biased region" description="Basic and acidic residues" evidence="1">
    <location>
        <begin position="24"/>
        <end position="33"/>
    </location>
</feature>
<dbReference type="InterPro" id="IPR035940">
    <property type="entry name" value="CAP_sf"/>
</dbReference>
<evidence type="ECO:0000256" key="1">
    <source>
        <dbReference type="SAM" id="MobiDB-lite"/>
    </source>
</evidence>
<dbReference type="InterPro" id="IPR014044">
    <property type="entry name" value="CAP_dom"/>
</dbReference>
<gene>
    <name evidence="3" type="ORF">GCM10008023_16580</name>
</gene>
<sequence>MRVHWLALALVAGLTGCAASDPDEPPRVTEPRLSEASAARGESLLQRAMLDGHNRARAAVGAPPLEWNAELADDAARYAAVLAETRDFKHSTGVRGRIPEGENLFMGSRGAYRYDEMVQLWVDERRGYRAGVVPDISTTGRWQDVAHYTQIVWRRTSAVGCALASSARDDYLVCRYSPPGNVVGRRVAD</sequence>
<accession>A0ABQ3LGD8</accession>
<dbReference type="PROSITE" id="PS51257">
    <property type="entry name" value="PROKAR_LIPOPROTEIN"/>
    <property type="match status" value="1"/>
</dbReference>
<reference evidence="4" key="1">
    <citation type="journal article" date="2019" name="Int. J. Syst. Evol. Microbiol.">
        <title>The Global Catalogue of Microorganisms (GCM) 10K type strain sequencing project: providing services to taxonomists for standard genome sequencing and annotation.</title>
        <authorList>
            <consortium name="The Broad Institute Genomics Platform"/>
            <consortium name="The Broad Institute Genome Sequencing Center for Infectious Disease"/>
            <person name="Wu L."/>
            <person name="Ma J."/>
        </authorList>
    </citation>
    <scope>NUCLEOTIDE SEQUENCE [LARGE SCALE GENOMIC DNA]</scope>
    <source>
        <strain evidence="4">CGMCC 1.8957</strain>
    </source>
</reference>
<dbReference type="Pfam" id="PF00188">
    <property type="entry name" value="CAP"/>
    <property type="match status" value="1"/>
</dbReference>
<dbReference type="PROSITE" id="PS01010">
    <property type="entry name" value="CRISP_2"/>
    <property type="match status" value="1"/>
</dbReference>
<evidence type="ECO:0000313" key="3">
    <source>
        <dbReference type="EMBL" id="GHH14636.1"/>
    </source>
</evidence>
<dbReference type="RefSeq" id="WP_189675853.1">
    <property type="nucleotide sequence ID" value="NZ_BNAQ01000002.1"/>
</dbReference>
<comment type="caution">
    <text evidence="3">The sequence shown here is derived from an EMBL/GenBank/DDBJ whole genome shotgun (WGS) entry which is preliminary data.</text>
</comment>
<proteinExistence type="predicted"/>
<dbReference type="InterPro" id="IPR002413">
    <property type="entry name" value="V5_allergen-like"/>
</dbReference>
<evidence type="ECO:0000259" key="2">
    <source>
        <dbReference type="SMART" id="SM00198"/>
    </source>
</evidence>